<keyword evidence="4" id="KW-0378">Hydrolase</keyword>
<proteinExistence type="predicted"/>
<dbReference type="OrthoDB" id="9772456at2"/>
<feature type="binding site" evidence="6">
    <location>
        <position position="100"/>
    </location>
    <ligand>
        <name>Mg(2+)</name>
        <dbReference type="ChEBI" id="CHEBI:18420"/>
        <label>1</label>
        <note>catalytic</note>
    </ligand>
</feature>
<dbReference type="GO" id="GO:0046854">
    <property type="term" value="P:phosphatidylinositol phosphate biosynthetic process"/>
    <property type="evidence" value="ECO:0007669"/>
    <property type="project" value="InterPro"/>
</dbReference>
<feature type="binding site" evidence="6">
    <location>
        <position position="72"/>
    </location>
    <ligand>
        <name>Mg(2+)</name>
        <dbReference type="ChEBI" id="CHEBI:18420"/>
        <label>1</label>
        <note>catalytic</note>
    </ligand>
</feature>
<dbReference type="Proteomes" id="UP000305238">
    <property type="component" value="Unassembled WGS sequence"/>
</dbReference>
<dbReference type="RefSeq" id="WP_138636531.1">
    <property type="nucleotide sequence ID" value="NZ_VCKZ01000071.1"/>
</dbReference>
<protein>
    <recommendedName>
        <fullName evidence="2">inositol-phosphate phosphatase</fullName>
        <ecNumber evidence="2">3.1.3.25</ecNumber>
    </recommendedName>
</protein>
<feature type="binding site" evidence="6">
    <location>
        <position position="225"/>
    </location>
    <ligand>
        <name>Mg(2+)</name>
        <dbReference type="ChEBI" id="CHEBI:18420"/>
        <label>1</label>
        <note>catalytic</note>
    </ligand>
</feature>
<reference evidence="8 9" key="1">
    <citation type="submission" date="2019-05" db="EMBL/GenBank/DDBJ databases">
        <title>Draft genome sequence of Actinomadura geliboluensis A8036.</title>
        <authorList>
            <person name="Saricaoglu S."/>
            <person name="Isik K."/>
        </authorList>
    </citation>
    <scope>NUCLEOTIDE SEQUENCE [LARGE SCALE GENOMIC DNA]</scope>
    <source>
        <strain evidence="8 9">A8036</strain>
    </source>
</reference>
<sequence length="280" mass="27686">MRPGIAELVDIAARAAVAAGEPLAGRFRAGADADRKPGVHAHDLVTRADAETESAVRSMLTAACPGSVVVGEETGRGGGNGGRDGGSRASGAPEVRWIVDPIDGTNNFVRGVPLFCVSIGVRLADGTAGGCVYDPVHGELFTAVPGGLRLNGGPPPPVRGPADVPLVLTDVPRPGVPPDPGELELFASLVEAADVRRIGSCALALAYVACGRADVAAVADAFVWDTAAGTALVAAAGGGFAAAPEPRADRPGGITAWAPGSAALGRRVAAALGAGEGTDG</sequence>
<dbReference type="Gene3D" id="3.40.190.80">
    <property type="match status" value="1"/>
</dbReference>
<comment type="caution">
    <text evidence="8">The sequence shown here is derived from an EMBL/GenBank/DDBJ whole genome shotgun (WGS) entry which is preliminary data.</text>
</comment>
<feature type="region of interest" description="Disordered" evidence="7">
    <location>
        <begin position="70"/>
        <end position="90"/>
    </location>
</feature>
<evidence type="ECO:0000256" key="6">
    <source>
        <dbReference type="PIRSR" id="PIRSR600760-2"/>
    </source>
</evidence>
<dbReference type="GO" id="GO:0008934">
    <property type="term" value="F:inositol monophosphate 1-phosphatase activity"/>
    <property type="evidence" value="ECO:0007669"/>
    <property type="project" value="TreeGrafter"/>
</dbReference>
<evidence type="ECO:0000313" key="9">
    <source>
        <dbReference type="Proteomes" id="UP000305238"/>
    </source>
</evidence>
<dbReference type="GO" id="GO:0007165">
    <property type="term" value="P:signal transduction"/>
    <property type="evidence" value="ECO:0007669"/>
    <property type="project" value="TreeGrafter"/>
</dbReference>
<evidence type="ECO:0000256" key="3">
    <source>
        <dbReference type="ARBA" id="ARBA00022723"/>
    </source>
</evidence>
<dbReference type="PANTHER" id="PTHR20854:SF4">
    <property type="entry name" value="INOSITOL-1-MONOPHOSPHATASE-RELATED"/>
    <property type="match status" value="1"/>
</dbReference>
<evidence type="ECO:0000313" key="8">
    <source>
        <dbReference type="EMBL" id="TMR40066.1"/>
    </source>
</evidence>
<dbReference type="InterPro" id="IPR000760">
    <property type="entry name" value="Inositol_monophosphatase-like"/>
</dbReference>
<comment type="cofactor">
    <cofactor evidence="6">
        <name>Mg(2+)</name>
        <dbReference type="ChEBI" id="CHEBI:18420"/>
    </cofactor>
</comment>
<dbReference type="AlphaFoldDB" id="A0A5S4H4Q0"/>
<evidence type="ECO:0000256" key="5">
    <source>
        <dbReference type="ARBA" id="ARBA00022842"/>
    </source>
</evidence>
<dbReference type="GO" id="GO:0006020">
    <property type="term" value="P:inositol metabolic process"/>
    <property type="evidence" value="ECO:0007669"/>
    <property type="project" value="TreeGrafter"/>
</dbReference>
<keyword evidence="3 6" id="KW-0479">Metal-binding</keyword>
<dbReference type="PROSITE" id="PS00629">
    <property type="entry name" value="IMP_1"/>
    <property type="match status" value="1"/>
</dbReference>
<dbReference type="PROSITE" id="PS00630">
    <property type="entry name" value="IMP_2"/>
    <property type="match status" value="1"/>
</dbReference>
<dbReference type="SUPFAM" id="SSF56655">
    <property type="entry name" value="Carbohydrate phosphatase"/>
    <property type="match status" value="1"/>
</dbReference>
<dbReference type="Gene3D" id="3.30.540.10">
    <property type="entry name" value="Fructose-1,6-Bisphosphatase, subunit A, domain 1"/>
    <property type="match status" value="1"/>
</dbReference>
<dbReference type="PANTHER" id="PTHR20854">
    <property type="entry name" value="INOSITOL MONOPHOSPHATASE"/>
    <property type="match status" value="1"/>
</dbReference>
<comment type="catalytic activity">
    <reaction evidence="1">
        <text>a myo-inositol phosphate + H2O = myo-inositol + phosphate</text>
        <dbReference type="Rhea" id="RHEA:24056"/>
        <dbReference type="ChEBI" id="CHEBI:15377"/>
        <dbReference type="ChEBI" id="CHEBI:17268"/>
        <dbReference type="ChEBI" id="CHEBI:43474"/>
        <dbReference type="ChEBI" id="CHEBI:84139"/>
        <dbReference type="EC" id="3.1.3.25"/>
    </reaction>
</comment>
<accession>A0A5S4H4Q0</accession>
<dbReference type="EC" id="3.1.3.25" evidence="2"/>
<evidence type="ECO:0000256" key="1">
    <source>
        <dbReference type="ARBA" id="ARBA00001033"/>
    </source>
</evidence>
<keyword evidence="5 6" id="KW-0460">Magnesium</keyword>
<gene>
    <name evidence="8" type="ORF">ETD96_12715</name>
</gene>
<dbReference type="EMBL" id="VCKZ01000071">
    <property type="protein sequence ID" value="TMR40066.1"/>
    <property type="molecule type" value="Genomic_DNA"/>
</dbReference>
<evidence type="ECO:0000256" key="2">
    <source>
        <dbReference type="ARBA" id="ARBA00013106"/>
    </source>
</evidence>
<dbReference type="GO" id="GO:0046872">
    <property type="term" value="F:metal ion binding"/>
    <property type="evidence" value="ECO:0007669"/>
    <property type="project" value="UniProtKB-KW"/>
</dbReference>
<evidence type="ECO:0000256" key="7">
    <source>
        <dbReference type="SAM" id="MobiDB-lite"/>
    </source>
</evidence>
<name>A0A5S4H4Q0_9ACTN</name>
<feature type="binding site" evidence="6">
    <location>
        <position position="103"/>
    </location>
    <ligand>
        <name>Mg(2+)</name>
        <dbReference type="ChEBI" id="CHEBI:18420"/>
        <label>1</label>
        <note>catalytic</note>
    </ligand>
</feature>
<organism evidence="8 9">
    <name type="scientific">Actinomadura geliboluensis</name>
    <dbReference type="NCBI Taxonomy" id="882440"/>
    <lineage>
        <taxon>Bacteria</taxon>
        <taxon>Bacillati</taxon>
        <taxon>Actinomycetota</taxon>
        <taxon>Actinomycetes</taxon>
        <taxon>Streptosporangiales</taxon>
        <taxon>Thermomonosporaceae</taxon>
        <taxon>Actinomadura</taxon>
    </lineage>
</organism>
<dbReference type="InterPro" id="IPR020550">
    <property type="entry name" value="Inositol_monophosphatase_CS"/>
</dbReference>
<dbReference type="PRINTS" id="PR00377">
    <property type="entry name" value="IMPHPHTASES"/>
</dbReference>
<evidence type="ECO:0000256" key="4">
    <source>
        <dbReference type="ARBA" id="ARBA00022801"/>
    </source>
</evidence>
<dbReference type="Pfam" id="PF00459">
    <property type="entry name" value="Inositol_P"/>
    <property type="match status" value="1"/>
</dbReference>
<dbReference type="InterPro" id="IPR020583">
    <property type="entry name" value="Inositol_monoP_metal-BS"/>
</dbReference>
<keyword evidence="9" id="KW-1185">Reference proteome</keyword>
<feature type="binding site" evidence="6">
    <location>
        <position position="102"/>
    </location>
    <ligand>
        <name>Mg(2+)</name>
        <dbReference type="ChEBI" id="CHEBI:18420"/>
        <label>1</label>
        <note>catalytic</note>
    </ligand>
</feature>